<proteinExistence type="predicted"/>
<keyword evidence="2" id="KW-1185">Reference proteome</keyword>
<dbReference type="AlphaFoldDB" id="A0A2G9HM92"/>
<sequence>MPCLKELDIEACDELTALPHQLLRKASALEKLRIKESFVLWEDYEDENCFRLEFTHIPHVEIC</sequence>
<dbReference type="OrthoDB" id="922881at2759"/>
<comment type="caution">
    <text evidence="1">The sequence shown here is derived from an EMBL/GenBank/DDBJ whole genome shotgun (WGS) entry which is preliminary data.</text>
</comment>
<accession>A0A2G9HM92</accession>
<gene>
    <name evidence="1" type="ORF">CDL12_08774</name>
</gene>
<reference evidence="2" key="1">
    <citation type="journal article" date="2018" name="Gigascience">
        <title>Genome assembly of the Pink Ipe (Handroanthus impetiginosus, Bignoniaceae), a highly valued, ecologically keystone Neotropical timber forest tree.</title>
        <authorList>
            <person name="Silva-Junior O.B."/>
            <person name="Grattapaglia D."/>
            <person name="Novaes E."/>
            <person name="Collevatti R.G."/>
        </authorList>
    </citation>
    <scope>NUCLEOTIDE SEQUENCE [LARGE SCALE GENOMIC DNA]</scope>
    <source>
        <strain evidence="2">cv. UFG-1</strain>
    </source>
</reference>
<name>A0A2G9HM92_9LAMI</name>
<dbReference type="EMBL" id="NKXS01001444">
    <property type="protein sequence ID" value="PIN18553.1"/>
    <property type="molecule type" value="Genomic_DNA"/>
</dbReference>
<dbReference type="Proteomes" id="UP000231279">
    <property type="component" value="Unassembled WGS sequence"/>
</dbReference>
<evidence type="ECO:0000313" key="1">
    <source>
        <dbReference type="EMBL" id="PIN18553.1"/>
    </source>
</evidence>
<protein>
    <submittedName>
        <fullName evidence="1">Uncharacterized protein</fullName>
    </submittedName>
</protein>
<evidence type="ECO:0000313" key="2">
    <source>
        <dbReference type="Proteomes" id="UP000231279"/>
    </source>
</evidence>
<organism evidence="1 2">
    <name type="scientific">Handroanthus impetiginosus</name>
    <dbReference type="NCBI Taxonomy" id="429701"/>
    <lineage>
        <taxon>Eukaryota</taxon>
        <taxon>Viridiplantae</taxon>
        <taxon>Streptophyta</taxon>
        <taxon>Embryophyta</taxon>
        <taxon>Tracheophyta</taxon>
        <taxon>Spermatophyta</taxon>
        <taxon>Magnoliopsida</taxon>
        <taxon>eudicotyledons</taxon>
        <taxon>Gunneridae</taxon>
        <taxon>Pentapetalae</taxon>
        <taxon>asterids</taxon>
        <taxon>lamiids</taxon>
        <taxon>Lamiales</taxon>
        <taxon>Bignoniaceae</taxon>
        <taxon>Crescentiina</taxon>
        <taxon>Tabebuia alliance</taxon>
        <taxon>Handroanthus</taxon>
    </lineage>
</organism>